<dbReference type="EMBL" id="WWTB01000023">
    <property type="protein sequence ID" value="MZJ86543.1"/>
    <property type="molecule type" value="Genomic_DNA"/>
</dbReference>
<evidence type="ECO:0000256" key="1">
    <source>
        <dbReference type="ARBA" id="ARBA00009437"/>
    </source>
</evidence>
<dbReference type="Pfam" id="PF00126">
    <property type="entry name" value="HTH_1"/>
    <property type="match status" value="1"/>
</dbReference>
<dbReference type="InterPro" id="IPR036390">
    <property type="entry name" value="WH_DNA-bd_sf"/>
</dbReference>
<feature type="domain" description="HTH lysR-type" evidence="5">
    <location>
        <begin position="1"/>
        <end position="58"/>
    </location>
</feature>
<dbReference type="PANTHER" id="PTHR30346">
    <property type="entry name" value="TRANSCRIPTIONAL DUAL REGULATOR HCAR-RELATED"/>
    <property type="match status" value="1"/>
</dbReference>
<organism evidence="6 7">
    <name type="scientific">Collinsella aerofaciens</name>
    <dbReference type="NCBI Taxonomy" id="74426"/>
    <lineage>
        <taxon>Bacteria</taxon>
        <taxon>Bacillati</taxon>
        <taxon>Actinomycetota</taxon>
        <taxon>Coriobacteriia</taxon>
        <taxon>Coriobacteriales</taxon>
        <taxon>Coriobacteriaceae</taxon>
        <taxon>Collinsella</taxon>
    </lineage>
</organism>
<dbReference type="InterPro" id="IPR005119">
    <property type="entry name" value="LysR_subst-bd"/>
</dbReference>
<evidence type="ECO:0000256" key="2">
    <source>
        <dbReference type="ARBA" id="ARBA00023015"/>
    </source>
</evidence>
<keyword evidence="3" id="KW-0238">DNA-binding</keyword>
<dbReference type="InterPro" id="IPR000847">
    <property type="entry name" value="LysR_HTH_N"/>
</dbReference>
<proteinExistence type="inferred from homology"/>
<evidence type="ECO:0000313" key="7">
    <source>
        <dbReference type="Proteomes" id="UP000481598"/>
    </source>
</evidence>
<dbReference type="PROSITE" id="PS50931">
    <property type="entry name" value="HTH_LYSR"/>
    <property type="match status" value="1"/>
</dbReference>
<keyword evidence="2" id="KW-0805">Transcription regulation</keyword>
<dbReference type="SUPFAM" id="SSF53850">
    <property type="entry name" value="Periplasmic binding protein-like II"/>
    <property type="match status" value="1"/>
</dbReference>
<evidence type="ECO:0000256" key="4">
    <source>
        <dbReference type="ARBA" id="ARBA00023163"/>
    </source>
</evidence>
<dbReference type="GO" id="GO:0003677">
    <property type="term" value="F:DNA binding"/>
    <property type="evidence" value="ECO:0007669"/>
    <property type="project" value="UniProtKB-KW"/>
</dbReference>
<dbReference type="GO" id="GO:0003700">
    <property type="term" value="F:DNA-binding transcription factor activity"/>
    <property type="evidence" value="ECO:0007669"/>
    <property type="project" value="InterPro"/>
</dbReference>
<dbReference type="Gene3D" id="3.40.190.10">
    <property type="entry name" value="Periplasmic binding protein-like II"/>
    <property type="match status" value="2"/>
</dbReference>
<name>A0A6L8RL64_9ACTN</name>
<dbReference type="RefSeq" id="WP_161155290.1">
    <property type="nucleotide sequence ID" value="NZ_JADPCJ010000004.1"/>
</dbReference>
<dbReference type="PANTHER" id="PTHR30346:SF28">
    <property type="entry name" value="HTH-TYPE TRANSCRIPTIONAL REGULATOR CYNR"/>
    <property type="match status" value="1"/>
</dbReference>
<dbReference type="Pfam" id="PF03466">
    <property type="entry name" value="LysR_substrate"/>
    <property type="match status" value="1"/>
</dbReference>
<dbReference type="InterPro" id="IPR036388">
    <property type="entry name" value="WH-like_DNA-bd_sf"/>
</dbReference>
<comment type="caution">
    <text evidence="6">The sequence shown here is derived from an EMBL/GenBank/DDBJ whole genome shotgun (WGS) entry which is preliminary data.</text>
</comment>
<accession>A0A6L8RL64</accession>
<reference evidence="6 7" key="1">
    <citation type="journal article" date="2019" name="Nat. Med.">
        <title>A library of human gut bacterial isolates paired with longitudinal multiomics data enables mechanistic microbiome research.</title>
        <authorList>
            <person name="Poyet M."/>
            <person name="Groussin M."/>
            <person name="Gibbons S.M."/>
            <person name="Avila-Pacheco J."/>
            <person name="Jiang X."/>
            <person name="Kearney S.M."/>
            <person name="Perrotta A.R."/>
            <person name="Berdy B."/>
            <person name="Zhao S."/>
            <person name="Lieberman T.D."/>
            <person name="Swanson P.K."/>
            <person name="Smith M."/>
            <person name="Roesemann S."/>
            <person name="Alexander J.E."/>
            <person name="Rich S.A."/>
            <person name="Livny J."/>
            <person name="Vlamakis H."/>
            <person name="Clish C."/>
            <person name="Bullock K."/>
            <person name="Deik A."/>
            <person name="Scott J."/>
            <person name="Pierce K.A."/>
            <person name="Xavier R.J."/>
            <person name="Alm E.J."/>
        </authorList>
    </citation>
    <scope>NUCLEOTIDE SEQUENCE [LARGE SCALE GENOMIC DNA]</scope>
    <source>
        <strain evidence="6 7">BIOML-A10</strain>
    </source>
</reference>
<dbReference type="AlphaFoldDB" id="A0A6L8RL64"/>
<dbReference type="Gene3D" id="1.10.10.10">
    <property type="entry name" value="Winged helix-like DNA-binding domain superfamily/Winged helix DNA-binding domain"/>
    <property type="match status" value="1"/>
</dbReference>
<protein>
    <submittedName>
        <fullName evidence="6">LysR family transcriptional regulator</fullName>
    </submittedName>
</protein>
<dbReference type="GO" id="GO:0032993">
    <property type="term" value="C:protein-DNA complex"/>
    <property type="evidence" value="ECO:0007669"/>
    <property type="project" value="TreeGrafter"/>
</dbReference>
<dbReference type="Proteomes" id="UP000481598">
    <property type="component" value="Unassembled WGS sequence"/>
</dbReference>
<gene>
    <name evidence="6" type="ORF">GT635_08820</name>
</gene>
<evidence type="ECO:0000313" key="6">
    <source>
        <dbReference type="EMBL" id="MZJ86543.1"/>
    </source>
</evidence>
<comment type="similarity">
    <text evidence="1">Belongs to the LysR transcriptional regulatory family.</text>
</comment>
<sequence>MYNPQLDTFIRVAEAGSFSKAAQESFITPTAVIKQMNLLESRLGLTLFHRSHQGLSLTRAGRSLLADARHIVQYSQESIARARVAERGEKRIIRVGVSLMTPSTPLTKLWPKVKERCPGMSLQVVTFENTPSAARGLANLGQDMDIVVGIFDDAFLKERGCLGLELSREPLWCAVPVDSELAKRDIVTFDDLHNHSLMLIRRGWNTEIDRVRDEILLHHPQIALVDFPQYRVEVFNRGANEDLALATLPLWANVHPMLKTVPTDWDCLVSYGLLHSPHPADHVREFLDAVSAVLEAKHR</sequence>
<evidence type="ECO:0000259" key="5">
    <source>
        <dbReference type="PROSITE" id="PS50931"/>
    </source>
</evidence>
<evidence type="ECO:0000256" key="3">
    <source>
        <dbReference type="ARBA" id="ARBA00023125"/>
    </source>
</evidence>
<keyword evidence="4" id="KW-0804">Transcription</keyword>
<dbReference type="SUPFAM" id="SSF46785">
    <property type="entry name" value="Winged helix' DNA-binding domain"/>
    <property type="match status" value="1"/>
</dbReference>